<evidence type="ECO:0000313" key="2">
    <source>
        <dbReference type="RefSeq" id="XP_022093277.1"/>
    </source>
</evidence>
<dbReference type="KEGG" id="aplc:110980688"/>
<dbReference type="OrthoDB" id="206796at2759"/>
<gene>
    <name evidence="2" type="primary">LOC110980688</name>
</gene>
<evidence type="ECO:0000313" key="1">
    <source>
        <dbReference type="Proteomes" id="UP000694845"/>
    </source>
</evidence>
<reference evidence="2" key="1">
    <citation type="submission" date="2025-08" db="UniProtKB">
        <authorList>
            <consortium name="RefSeq"/>
        </authorList>
    </citation>
    <scope>IDENTIFICATION</scope>
</reference>
<accession>A0A8B7YKW8</accession>
<protein>
    <submittedName>
        <fullName evidence="2">Protein GUCD1-like isoform X1</fullName>
    </submittedName>
</protein>
<sequence length="256" mass="29044">MVQGVVAGNVQLRTCPNLHSTELPPGGVCLSVPHIYQMEDWDCGLACSRMILKFIHPETDDESPKFDEICKKLGFGESIWTIDLAHLMVQFNVKHQLYTITLGVDPTYQEVDYYINVMKSEFVSEQQRVNNLFASAARRGIQVEKRSVTIAEIEHHLCGQNPAIVLVDNTILQCEWCRSESNWQKGCGDCFPLSHSRKGGSFVGHFIVLCGFDKTKNRFLYRNPGISQELCCCSFSNLDEARQSHGTDEDILFIYR</sequence>
<name>A0A8B7YKW8_ACAPL</name>
<dbReference type="GeneID" id="110980688"/>
<dbReference type="PANTHER" id="PTHR31400:SF1">
    <property type="entry name" value="PROTEIN GUCD1"/>
    <property type="match status" value="1"/>
</dbReference>
<dbReference type="AlphaFoldDB" id="A0A8B7YKW8"/>
<dbReference type="Proteomes" id="UP000694845">
    <property type="component" value="Unplaced"/>
</dbReference>
<dbReference type="Pfam" id="PF09778">
    <property type="entry name" value="Guanylate_cyc_2"/>
    <property type="match status" value="1"/>
</dbReference>
<dbReference type="PANTHER" id="PTHR31400">
    <property type="entry name" value="GUANYLYL CYCLASE DOMAIN CONTAINING PROTEIN 1 GUCD1"/>
    <property type="match status" value="1"/>
</dbReference>
<dbReference type="InterPro" id="IPR018616">
    <property type="entry name" value="GUCD1"/>
</dbReference>
<keyword evidence="1" id="KW-1185">Reference proteome</keyword>
<dbReference type="RefSeq" id="XP_022093277.1">
    <property type="nucleotide sequence ID" value="XM_022237585.1"/>
</dbReference>
<organism evidence="1 2">
    <name type="scientific">Acanthaster planci</name>
    <name type="common">Crown-of-thorns starfish</name>
    <dbReference type="NCBI Taxonomy" id="133434"/>
    <lineage>
        <taxon>Eukaryota</taxon>
        <taxon>Metazoa</taxon>
        <taxon>Echinodermata</taxon>
        <taxon>Eleutherozoa</taxon>
        <taxon>Asterozoa</taxon>
        <taxon>Asteroidea</taxon>
        <taxon>Valvatacea</taxon>
        <taxon>Valvatida</taxon>
        <taxon>Acanthasteridae</taxon>
        <taxon>Acanthaster</taxon>
    </lineage>
</organism>
<proteinExistence type="predicted"/>